<protein>
    <recommendedName>
        <fullName evidence="3">F-box domain-containing protein</fullName>
    </recommendedName>
</protein>
<organism evidence="1 2">
    <name type="scientific">Serendipita vermifera MAFF 305830</name>
    <dbReference type="NCBI Taxonomy" id="933852"/>
    <lineage>
        <taxon>Eukaryota</taxon>
        <taxon>Fungi</taxon>
        <taxon>Dikarya</taxon>
        <taxon>Basidiomycota</taxon>
        <taxon>Agaricomycotina</taxon>
        <taxon>Agaricomycetes</taxon>
        <taxon>Sebacinales</taxon>
        <taxon>Serendipitaceae</taxon>
        <taxon>Serendipita</taxon>
    </lineage>
</organism>
<sequence>AVAISTPSLWSKVTFSLNIDTEKNNSLAEVFTTRVKHVPADIRIHAYSDYMDEEQLAEIGSSKYPYLRRAVSVASIDTLTLALVGEADFGAFLIGNMDIIYDKAIKNLSIEVNKYTEEPIDSFLAKCLPMRKLSLLNLRFGSTLDKHLSLGLSNVTELSISMVYHFSLLSLLRITPMIQKLELWDYYTENREHSDEVWESSTLRSLSVFYSRIPWEHIRCSQLTRIQFPKYWDWNHASFWPFLKRTSTITEFSGGFIRQSQDFVRLANTAPQITSLIAEARPSLLELLTDSQDFELQEPAFPDLIRLTILIWDDKTPYSTLEKFIRARCLPRDHILSTMDHRLAHPLKALTVIIERDLFNGQWKRLLEANFIRISFSLRSVFLIDVASYFLMWRTARVHVWDNFDVQPLEL</sequence>
<proteinExistence type="predicted"/>
<reference evidence="1 2" key="1">
    <citation type="submission" date="2014-04" db="EMBL/GenBank/DDBJ databases">
        <authorList>
            <consortium name="DOE Joint Genome Institute"/>
            <person name="Kuo A."/>
            <person name="Zuccaro A."/>
            <person name="Kohler A."/>
            <person name="Nagy L.G."/>
            <person name="Floudas D."/>
            <person name="Copeland A."/>
            <person name="Barry K.W."/>
            <person name="Cichocki N."/>
            <person name="Veneault-Fourrey C."/>
            <person name="LaButti K."/>
            <person name="Lindquist E.A."/>
            <person name="Lipzen A."/>
            <person name="Lundell T."/>
            <person name="Morin E."/>
            <person name="Murat C."/>
            <person name="Sun H."/>
            <person name="Tunlid A."/>
            <person name="Henrissat B."/>
            <person name="Grigoriev I.V."/>
            <person name="Hibbett D.S."/>
            <person name="Martin F."/>
            <person name="Nordberg H.P."/>
            <person name="Cantor M.N."/>
            <person name="Hua S.X."/>
        </authorList>
    </citation>
    <scope>NUCLEOTIDE SEQUENCE [LARGE SCALE GENOMIC DNA]</scope>
    <source>
        <strain evidence="1 2">MAFF 305830</strain>
    </source>
</reference>
<evidence type="ECO:0000313" key="1">
    <source>
        <dbReference type="EMBL" id="KIM21209.1"/>
    </source>
</evidence>
<accession>A0A0C3AMG5</accession>
<reference evidence="2" key="2">
    <citation type="submission" date="2015-01" db="EMBL/GenBank/DDBJ databases">
        <title>Evolutionary Origins and Diversification of the Mycorrhizal Mutualists.</title>
        <authorList>
            <consortium name="DOE Joint Genome Institute"/>
            <consortium name="Mycorrhizal Genomics Consortium"/>
            <person name="Kohler A."/>
            <person name="Kuo A."/>
            <person name="Nagy L.G."/>
            <person name="Floudas D."/>
            <person name="Copeland A."/>
            <person name="Barry K.W."/>
            <person name="Cichocki N."/>
            <person name="Veneault-Fourrey C."/>
            <person name="LaButti K."/>
            <person name="Lindquist E.A."/>
            <person name="Lipzen A."/>
            <person name="Lundell T."/>
            <person name="Morin E."/>
            <person name="Murat C."/>
            <person name="Riley R."/>
            <person name="Ohm R."/>
            <person name="Sun H."/>
            <person name="Tunlid A."/>
            <person name="Henrissat B."/>
            <person name="Grigoriev I.V."/>
            <person name="Hibbett D.S."/>
            <person name="Martin F."/>
        </authorList>
    </citation>
    <scope>NUCLEOTIDE SEQUENCE [LARGE SCALE GENOMIC DNA]</scope>
    <source>
        <strain evidence="2">MAFF 305830</strain>
    </source>
</reference>
<feature type="non-terminal residue" evidence="1">
    <location>
        <position position="1"/>
    </location>
</feature>
<evidence type="ECO:0000313" key="2">
    <source>
        <dbReference type="Proteomes" id="UP000054097"/>
    </source>
</evidence>
<dbReference type="Proteomes" id="UP000054097">
    <property type="component" value="Unassembled WGS sequence"/>
</dbReference>
<dbReference type="HOGENOM" id="CLU_032935_2_1_1"/>
<keyword evidence="2" id="KW-1185">Reference proteome</keyword>
<dbReference type="AlphaFoldDB" id="A0A0C3AMG5"/>
<gene>
    <name evidence="1" type="ORF">M408DRAFT_305115</name>
</gene>
<evidence type="ECO:0008006" key="3">
    <source>
        <dbReference type="Google" id="ProtNLM"/>
    </source>
</evidence>
<name>A0A0C3AMG5_SERVB</name>
<dbReference type="EMBL" id="KN824390">
    <property type="protein sequence ID" value="KIM21209.1"/>
    <property type="molecule type" value="Genomic_DNA"/>
</dbReference>
<dbReference type="SUPFAM" id="SSF52047">
    <property type="entry name" value="RNI-like"/>
    <property type="match status" value="1"/>
</dbReference>
<dbReference type="STRING" id="933852.A0A0C3AMG5"/>